<gene>
    <name evidence="3" type="primary">nlhH_9</name>
    <name evidence="3" type="ORF">B7C42_08179</name>
</gene>
<keyword evidence="4" id="KW-1185">Reference proteome</keyword>
<evidence type="ECO:0000313" key="3">
    <source>
        <dbReference type="EMBL" id="OXR39750.1"/>
    </source>
</evidence>
<comment type="caution">
    <text evidence="3">The sequence shown here is derived from an EMBL/GenBank/DDBJ whole genome shotgun (WGS) entry which is preliminary data.</text>
</comment>
<reference evidence="3 4" key="1">
    <citation type="submission" date="2017-07" db="EMBL/GenBank/DDBJ databases">
        <title>First draft Genome Sequence of Nocardia cerradoensis isolated from human infection.</title>
        <authorList>
            <person name="Carrasco G."/>
        </authorList>
    </citation>
    <scope>NUCLEOTIDE SEQUENCE [LARGE SCALE GENOMIC DNA]</scope>
    <source>
        <strain evidence="3 4">CNM20130759</strain>
    </source>
</reference>
<sequence>MTTPDHRRSPYEVSLDESTPPLRVRVYPATTRGAELTDGLLWMHGGAFVGGDLNMPEGDAVCRALAANGICCLAVDYRLAPKFGAWRAQRRPDAVRYPAPVDDCERAWRYLDDNCARLRIDPRRRYIGGASAGATLAATLTLRLLRTSEPARAAGAVLAYPLLHSELPAAAAPLRADLSRSRRLGQFSPAAVRWIARNYVGRGRTDRLSHAFPGGSDLSGFPRTLIHNSQYDSLRASGERFAEELRAHNRPVDIGFEPGTRHGHLNRPDRPAFAATIRTITDWIAAGSQSISQPVKSPH</sequence>
<evidence type="ECO:0000259" key="2">
    <source>
        <dbReference type="Pfam" id="PF07859"/>
    </source>
</evidence>
<dbReference type="EC" id="3.1.1.1" evidence="3"/>
<feature type="domain" description="Alpha/beta hydrolase fold-3" evidence="2">
    <location>
        <begin position="40"/>
        <end position="264"/>
    </location>
</feature>
<dbReference type="InterPro" id="IPR013094">
    <property type="entry name" value="AB_hydrolase_3"/>
</dbReference>
<evidence type="ECO:0000256" key="1">
    <source>
        <dbReference type="ARBA" id="ARBA00022801"/>
    </source>
</evidence>
<organism evidence="3 4">
    <name type="scientific">Nocardia cerradoensis</name>
    <dbReference type="NCBI Taxonomy" id="85688"/>
    <lineage>
        <taxon>Bacteria</taxon>
        <taxon>Bacillati</taxon>
        <taxon>Actinomycetota</taxon>
        <taxon>Actinomycetes</taxon>
        <taxon>Mycobacteriales</taxon>
        <taxon>Nocardiaceae</taxon>
        <taxon>Nocardia</taxon>
    </lineage>
</organism>
<dbReference type="Gene3D" id="3.40.50.1820">
    <property type="entry name" value="alpha/beta hydrolase"/>
    <property type="match status" value="1"/>
</dbReference>
<evidence type="ECO:0000313" key="4">
    <source>
        <dbReference type="Proteomes" id="UP000215506"/>
    </source>
</evidence>
<dbReference type="InterPro" id="IPR050300">
    <property type="entry name" value="GDXG_lipolytic_enzyme"/>
</dbReference>
<dbReference type="RefSeq" id="WP_051042825.1">
    <property type="nucleotide sequence ID" value="NZ_JAAXOR010000001.1"/>
</dbReference>
<dbReference type="GO" id="GO:0106435">
    <property type="term" value="F:carboxylesterase activity"/>
    <property type="evidence" value="ECO:0007669"/>
    <property type="project" value="UniProtKB-EC"/>
</dbReference>
<dbReference type="AlphaFoldDB" id="A0A231GT03"/>
<dbReference type="SUPFAM" id="SSF53474">
    <property type="entry name" value="alpha/beta-Hydrolases"/>
    <property type="match status" value="1"/>
</dbReference>
<dbReference type="PANTHER" id="PTHR48081">
    <property type="entry name" value="AB HYDROLASE SUPERFAMILY PROTEIN C4A8.06C"/>
    <property type="match status" value="1"/>
</dbReference>
<keyword evidence="1 3" id="KW-0378">Hydrolase</keyword>
<dbReference type="PANTHER" id="PTHR48081:SF8">
    <property type="entry name" value="ALPHA_BETA HYDROLASE FOLD-3 DOMAIN-CONTAINING PROTEIN-RELATED"/>
    <property type="match status" value="1"/>
</dbReference>
<dbReference type="Proteomes" id="UP000215506">
    <property type="component" value="Unassembled WGS sequence"/>
</dbReference>
<dbReference type="Pfam" id="PF07859">
    <property type="entry name" value="Abhydrolase_3"/>
    <property type="match status" value="1"/>
</dbReference>
<accession>A0A231GT03</accession>
<dbReference type="InterPro" id="IPR029058">
    <property type="entry name" value="AB_hydrolase_fold"/>
</dbReference>
<proteinExistence type="predicted"/>
<protein>
    <submittedName>
        <fullName evidence="3">Carboxylesterase NlhH</fullName>
        <ecNumber evidence="3">3.1.1.1</ecNumber>
    </submittedName>
</protein>
<dbReference type="EMBL" id="NGAF01000073">
    <property type="protein sequence ID" value="OXR39750.1"/>
    <property type="molecule type" value="Genomic_DNA"/>
</dbReference>
<name>A0A231GT03_9NOCA</name>